<accession>A0A1I4AIE4</accession>
<dbReference type="Proteomes" id="UP000199533">
    <property type="component" value="Unassembled WGS sequence"/>
</dbReference>
<evidence type="ECO:0000313" key="2">
    <source>
        <dbReference type="Proteomes" id="UP000199533"/>
    </source>
</evidence>
<dbReference type="InterPro" id="IPR011043">
    <property type="entry name" value="Gal_Oxase/kelch_b-propeller"/>
</dbReference>
<dbReference type="AlphaFoldDB" id="A0A1I4AIE4"/>
<evidence type="ECO:0000313" key="1">
    <source>
        <dbReference type="EMBL" id="SFK55950.1"/>
    </source>
</evidence>
<name>A0A1I4AIE4_9PROT</name>
<protein>
    <submittedName>
        <fullName evidence="1">Uncharacterized protein</fullName>
    </submittedName>
</protein>
<dbReference type="SUPFAM" id="SSF50965">
    <property type="entry name" value="Galactose oxidase, central domain"/>
    <property type="match status" value="1"/>
</dbReference>
<reference evidence="2" key="1">
    <citation type="submission" date="2016-10" db="EMBL/GenBank/DDBJ databases">
        <authorList>
            <person name="Varghese N."/>
            <person name="Submissions S."/>
        </authorList>
    </citation>
    <scope>NUCLEOTIDE SEQUENCE [LARGE SCALE GENOMIC DNA]</scope>
    <source>
        <strain evidence="2">Nm69</strain>
    </source>
</reference>
<keyword evidence="2" id="KW-1185">Reference proteome</keyword>
<organism evidence="1 2">
    <name type="scientific">Nitrosomonas aestuarii</name>
    <dbReference type="NCBI Taxonomy" id="52441"/>
    <lineage>
        <taxon>Bacteria</taxon>
        <taxon>Pseudomonadati</taxon>
        <taxon>Pseudomonadota</taxon>
        <taxon>Betaproteobacteria</taxon>
        <taxon>Nitrosomonadales</taxon>
        <taxon>Nitrosomonadaceae</taxon>
        <taxon>Nitrosomonas</taxon>
    </lineage>
</organism>
<dbReference type="Gene3D" id="2.120.10.80">
    <property type="entry name" value="Kelch-type beta propeller"/>
    <property type="match status" value="1"/>
</dbReference>
<gene>
    <name evidence="1" type="ORF">SAMN05216302_100939</name>
</gene>
<sequence length="457" mass="51624">MFGQRIINLCKNTYFSMLFISFNSIGYKYMIQFRLILILSFLVPVMATANTQLFTSVDTSSSKSASDASPIASGNVSFASEPIVMARNIDTNDSATVMSRSRAPASPSNFMPELQVGEGVILPRFKVEGAAEGLKLHNFATHGPGIRDWSQKFPYSLKNGKAYYAGGNHGVPHKYDDVWSYDVVTNTWTMESVPTPGVHTLHTYWCLDYDDASDRLIQYARISDATGKWPLLQDPDPDIYLIQWRKSTKTWEAFPLQDMNALKNGFGCATVLLPDVNRLITYAGNWDGSGMQSVDLTTGKVETLLSNRELYFENFDNTPRDRLGMEYVGNGKIIAWEHHSKFTYDLVTNQWTKEENFWPLNLQSGGTAVAYDPVNGLLFFHSQGKFWSYEPITNKIEMLNIPGMPNARKESLMYYDIRNNVLVLYEDNATSMFVYRHGDGTVKRQSIPTPMPQRVAP</sequence>
<dbReference type="EMBL" id="FOSP01000009">
    <property type="protein sequence ID" value="SFK55950.1"/>
    <property type="molecule type" value="Genomic_DNA"/>
</dbReference>
<proteinExistence type="predicted"/>
<dbReference type="InterPro" id="IPR015915">
    <property type="entry name" value="Kelch-typ_b-propeller"/>
</dbReference>